<dbReference type="PANTHER" id="PTHR31962">
    <property type="entry name" value="SPHINGOLIPID LONG CHAIN BASE-RESPONSIVE PROTEIN PIL1"/>
    <property type="match status" value="1"/>
</dbReference>
<dbReference type="InterPro" id="IPR028245">
    <property type="entry name" value="PIL1/LSP1"/>
</dbReference>
<feature type="compositionally biased region" description="Low complexity" evidence="2">
    <location>
        <begin position="746"/>
        <end position="755"/>
    </location>
</feature>
<protein>
    <submittedName>
        <fullName evidence="3">Uncharacterized protein</fullName>
    </submittedName>
</protein>
<feature type="region of interest" description="Disordered" evidence="2">
    <location>
        <begin position="417"/>
        <end position="970"/>
    </location>
</feature>
<comment type="caution">
    <text evidence="3">The sequence shown here is derived from an EMBL/GenBank/DDBJ whole genome shotgun (WGS) entry which is preliminary data.</text>
</comment>
<feature type="compositionally biased region" description="Low complexity" evidence="2">
    <location>
        <begin position="786"/>
        <end position="805"/>
    </location>
</feature>
<feature type="compositionally biased region" description="Basic and acidic residues" evidence="2">
    <location>
        <begin position="493"/>
        <end position="505"/>
    </location>
</feature>
<gene>
    <name evidence="3" type="ORF">CONPUDRAFT_131737</name>
</gene>
<feature type="compositionally biased region" description="Gly residues" evidence="2">
    <location>
        <begin position="888"/>
        <end position="903"/>
    </location>
</feature>
<sequence>MFKNAATKLAHNSTLPSLGGNNDLRPLQDLITAEKIVLNSIQKLASDLGKASDALRTWGLGEGDDLGDTLSASATVIGHFSNALLQYASLHNTVRDNMKAVRTREEALDELKRRRRRIAANAESAERKLNKMSPEHKNLVQQTEMLNRLREEIRGLDTEILAEEADVGDYKRKCTKNWMTLKFGGLVECCEKGVIIGNIGKNILVDIPEEQTQPGMPRAFYNGHTHVNFLLADCTNRLKEVQFSGVPSSRPEGPFSDGNNAPESPHSPGIPGQSPYGTQAIGGGSGYAPYQAGHSVTTVTNPNSSVDEMGVSMGPGGGPSSMSALPRHGPAPSITTQSQFNTMPTRGPRGPGGFYDSNTNTPTSGSAAGSAFGAGGPRPSLGDRPPQAEGDSFSHSVAEALSLRGDQNTASTLARNATGASLAHDEPAPQYEPYDASAPTGGIGGGGGGPYDGLPPGAAPAAVPAWGHGHTRSIGQGVSLADGSGSPQVSESPTREWARDEDGLPRHASRHVVFGQAEEDDQQAQTSQLSSIPPRSSSLVTEKGVPAQGREQEQPDAETSSRPTSRDERRLSRVPPPSSSTGQEYAPPPSRRQSTVPPIQSPNPNHNLAQPPQSHSRNQSRNTSPLPSPRPPSVLDDEGLMKTLNAEAARSIAEEIDALSSEPPPSVLRARPRAGSASVSAGGGRRSSVSEAAASPPMSPTSPLAPPSAPYAQRAVSPGNDASGGGGGGGGAPAGGRPLPNPSPLASPLSASPKLGTLPSFSLQGSTPSTSPYRTPPEYPAPPSRPFGASSPYTRSTSSLTSLTSGPGGAGAAGAGGMKTISAAAFRRPQARMPSGSEAPLPGVPPPSGGGGGGSPGAVHQQYATSPSPADTSPLALRGKSSGHMRQHGGGGGGGGSSVGGIGSQAFGGLPPGASPGAGPGGRPLSGAANEDDFDYISAYVNGQENGGQHQGQGYDQGRFATNLEEDNVR</sequence>
<accession>A0A5M3M8J9</accession>
<keyword evidence="4" id="KW-1185">Reference proteome</keyword>
<feature type="compositionally biased region" description="Gly residues" evidence="2">
    <location>
        <begin position="441"/>
        <end position="451"/>
    </location>
</feature>
<name>A0A5M3M8J9_CONPW</name>
<dbReference type="Pfam" id="PF13805">
    <property type="entry name" value="Pil1"/>
    <property type="match status" value="1"/>
</dbReference>
<evidence type="ECO:0000256" key="2">
    <source>
        <dbReference type="SAM" id="MobiDB-lite"/>
    </source>
</evidence>
<evidence type="ECO:0000313" key="4">
    <source>
        <dbReference type="Proteomes" id="UP000053558"/>
    </source>
</evidence>
<feature type="compositionally biased region" description="Gly residues" evidence="2">
    <location>
        <begin position="722"/>
        <end position="734"/>
    </location>
</feature>
<dbReference type="EMBL" id="JH711588">
    <property type="protein sequence ID" value="EIW75499.1"/>
    <property type="molecule type" value="Genomic_DNA"/>
</dbReference>
<feature type="compositionally biased region" description="Polar residues" evidence="2">
    <location>
        <begin position="294"/>
        <end position="306"/>
    </location>
</feature>
<dbReference type="GO" id="GO:0005886">
    <property type="term" value="C:plasma membrane"/>
    <property type="evidence" value="ECO:0007669"/>
    <property type="project" value="TreeGrafter"/>
</dbReference>
<proteinExistence type="predicted"/>
<dbReference type="OMA" id="ENIRTHM"/>
<dbReference type="GO" id="GO:0006897">
    <property type="term" value="P:endocytosis"/>
    <property type="evidence" value="ECO:0007669"/>
    <property type="project" value="TreeGrafter"/>
</dbReference>
<dbReference type="Proteomes" id="UP000053558">
    <property type="component" value="Unassembled WGS sequence"/>
</dbReference>
<dbReference type="RefSeq" id="XP_007774218.1">
    <property type="nucleotide sequence ID" value="XM_007776028.1"/>
</dbReference>
<feature type="compositionally biased region" description="Polar residues" evidence="2">
    <location>
        <begin position="333"/>
        <end position="344"/>
    </location>
</feature>
<organism evidence="3 4">
    <name type="scientific">Coniophora puteana (strain RWD-64-598)</name>
    <name type="common">Brown rot fungus</name>
    <dbReference type="NCBI Taxonomy" id="741705"/>
    <lineage>
        <taxon>Eukaryota</taxon>
        <taxon>Fungi</taxon>
        <taxon>Dikarya</taxon>
        <taxon>Basidiomycota</taxon>
        <taxon>Agaricomycotina</taxon>
        <taxon>Agaricomycetes</taxon>
        <taxon>Agaricomycetidae</taxon>
        <taxon>Boletales</taxon>
        <taxon>Coniophorineae</taxon>
        <taxon>Coniophoraceae</taxon>
        <taxon>Coniophora</taxon>
    </lineage>
</organism>
<dbReference type="GeneID" id="19200368"/>
<feature type="compositionally biased region" description="Low complexity" evidence="2">
    <location>
        <begin position="452"/>
        <end position="468"/>
    </location>
</feature>
<dbReference type="InterPro" id="IPR027267">
    <property type="entry name" value="AH/BAR_dom_sf"/>
</dbReference>
<feature type="compositionally biased region" description="Gly residues" evidence="2">
    <location>
        <begin position="806"/>
        <end position="817"/>
    </location>
</feature>
<feature type="region of interest" description="Disordered" evidence="2">
    <location>
        <begin position="243"/>
        <end position="394"/>
    </location>
</feature>
<dbReference type="GO" id="GO:0070941">
    <property type="term" value="P:eisosome assembly"/>
    <property type="evidence" value="ECO:0007669"/>
    <property type="project" value="TreeGrafter"/>
</dbReference>
<feature type="compositionally biased region" description="Polar residues" evidence="2">
    <location>
        <begin position="591"/>
        <end position="623"/>
    </location>
</feature>
<reference evidence="4" key="1">
    <citation type="journal article" date="2012" name="Science">
        <title>The Paleozoic origin of enzymatic lignin decomposition reconstructed from 31 fungal genomes.</title>
        <authorList>
            <person name="Floudas D."/>
            <person name="Binder M."/>
            <person name="Riley R."/>
            <person name="Barry K."/>
            <person name="Blanchette R.A."/>
            <person name="Henrissat B."/>
            <person name="Martinez A.T."/>
            <person name="Otillar R."/>
            <person name="Spatafora J.W."/>
            <person name="Yadav J.S."/>
            <person name="Aerts A."/>
            <person name="Benoit I."/>
            <person name="Boyd A."/>
            <person name="Carlson A."/>
            <person name="Copeland A."/>
            <person name="Coutinho P.M."/>
            <person name="de Vries R.P."/>
            <person name="Ferreira P."/>
            <person name="Findley K."/>
            <person name="Foster B."/>
            <person name="Gaskell J."/>
            <person name="Glotzer D."/>
            <person name="Gorecki P."/>
            <person name="Heitman J."/>
            <person name="Hesse C."/>
            <person name="Hori C."/>
            <person name="Igarashi K."/>
            <person name="Jurgens J.A."/>
            <person name="Kallen N."/>
            <person name="Kersten P."/>
            <person name="Kohler A."/>
            <person name="Kuees U."/>
            <person name="Kumar T.K.A."/>
            <person name="Kuo A."/>
            <person name="LaButti K."/>
            <person name="Larrondo L.F."/>
            <person name="Lindquist E."/>
            <person name="Ling A."/>
            <person name="Lombard V."/>
            <person name="Lucas S."/>
            <person name="Lundell T."/>
            <person name="Martin R."/>
            <person name="McLaughlin D.J."/>
            <person name="Morgenstern I."/>
            <person name="Morin E."/>
            <person name="Murat C."/>
            <person name="Nagy L.G."/>
            <person name="Nolan M."/>
            <person name="Ohm R.A."/>
            <person name="Patyshakuliyeva A."/>
            <person name="Rokas A."/>
            <person name="Ruiz-Duenas F.J."/>
            <person name="Sabat G."/>
            <person name="Salamov A."/>
            <person name="Samejima M."/>
            <person name="Schmutz J."/>
            <person name="Slot J.C."/>
            <person name="St John F."/>
            <person name="Stenlid J."/>
            <person name="Sun H."/>
            <person name="Sun S."/>
            <person name="Syed K."/>
            <person name="Tsang A."/>
            <person name="Wiebenga A."/>
            <person name="Young D."/>
            <person name="Pisabarro A."/>
            <person name="Eastwood D.C."/>
            <person name="Martin F."/>
            <person name="Cullen D."/>
            <person name="Grigoriev I.V."/>
            <person name="Hibbett D.S."/>
        </authorList>
    </citation>
    <scope>NUCLEOTIDE SEQUENCE [LARGE SCALE GENOMIC DNA]</scope>
    <source>
        <strain evidence="4">RWD-64-598 SS2</strain>
    </source>
</reference>
<dbReference type="AlphaFoldDB" id="A0A5M3M8J9"/>
<evidence type="ECO:0000313" key="3">
    <source>
        <dbReference type="EMBL" id="EIW75499.1"/>
    </source>
</evidence>
<feature type="compositionally biased region" description="Pro residues" evidence="2">
    <location>
        <begin position="774"/>
        <end position="785"/>
    </location>
</feature>
<keyword evidence="1" id="KW-0175">Coiled coil</keyword>
<feature type="compositionally biased region" description="Polar residues" evidence="2">
    <location>
        <begin position="862"/>
        <end position="871"/>
    </location>
</feature>
<feature type="coiled-coil region" evidence="1">
    <location>
        <begin position="101"/>
        <end position="166"/>
    </location>
</feature>
<dbReference type="GO" id="GO:0008289">
    <property type="term" value="F:lipid binding"/>
    <property type="evidence" value="ECO:0007669"/>
    <property type="project" value="TreeGrafter"/>
</dbReference>
<feature type="compositionally biased region" description="Pro residues" evidence="2">
    <location>
        <begin position="697"/>
        <end position="709"/>
    </location>
</feature>
<dbReference type="Gene3D" id="1.20.1270.60">
    <property type="entry name" value="Arfaptin homology (AH) domain/BAR domain"/>
    <property type="match status" value="1"/>
</dbReference>
<dbReference type="GO" id="GO:0036286">
    <property type="term" value="C:eisosome filament"/>
    <property type="evidence" value="ECO:0007669"/>
    <property type="project" value="TreeGrafter"/>
</dbReference>
<evidence type="ECO:0000256" key="1">
    <source>
        <dbReference type="SAM" id="Coils"/>
    </source>
</evidence>
<dbReference type="KEGG" id="cput:CONPUDRAFT_131737"/>
<feature type="compositionally biased region" description="Low complexity" evidence="2">
    <location>
        <begin position="673"/>
        <end position="696"/>
    </location>
</feature>
<feature type="compositionally biased region" description="Low complexity" evidence="2">
    <location>
        <begin position="527"/>
        <end position="539"/>
    </location>
</feature>
<dbReference type="OrthoDB" id="5599269at2759"/>
<dbReference type="PANTHER" id="PTHR31962:SF6">
    <property type="entry name" value="EISOSOME COMPONENT PIL1-DOMAIN-CONTAINING PROTEIN"/>
    <property type="match status" value="1"/>
</dbReference>